<dbReference type="Proteomes" id="UP000228496">
    <property type="component" value="Unassembled WGS sequence"/>
</dbReference>
<dbReference type="NCBIfam" id="TIGR01764">
    <property type="entry name" value="excise"/>
    <property type="match status" value="1"/>
</dbReference>
<evidence type="ECO:0000313" key="8">
    <source>
        <dbReference type="Proteomes" id="UP000228496"/>
    </source>
</evidence>
<evidence type="ECO:0000313" key="7">
    <source>
        <dbReference type="EMBL" id="PJE51461.1"/>
    </source>
</evidence>
<evidence type="ECO:0000256" key="3">
    <source>
        <dbReference type="ARBA" id="ARBA00023125"/>
    </source>
</evidence>
<keyword evidence="2" id="KW-0805">Transcription regulation</keyword>
<evidence type="ECO:0000256" key="2">
    <source>
        <dbReference type="ARBA" id="ARBA00023015"/>
    </source>
</evidence>
<evidence type="ECO:0000259" key="6">
    <source>
        <dbReference type="PROSITE" id="PS50937"/>
    </source>
</evidence>
<evidence type="ECO:0000256" key="5">
    <source>
        <dbReference type="SAM" id="MobiDB-lite"/>
    </source>
</evidence>
<evidence type="ECO:0000256" key="4">
    <source>
        <dbReference type="ARBA" id="ARBA00023163"/>
    </source>
</evidence>
<feature type="domain" description="HTH merR-type" evidence="6">
    <location>
        <begin position="5"/>
        <end position="52"/>
    </location>
</feature>
<dbReference type="PROSITE" id="PS50937">
    <property type="entry name" value="HTH_MERR_2"/>
    <property type="match status" value="1"/>
</dbReference>
<gene>
    <name evidence="7" type="ORF">COV29_00540</name>
</gene>
<feature type="compositionally biased region" description="Basic and acidic residues" evidence="5">
    <location>
        <begin position="67"/>
        <end position="84"/>
    </location>
</feature>
<dbReference type="InterPro" id="IPR009061">
    <property type="entry name" value="DNA-bd_dom_put_sf"/>
</dbReference>
<dbReference type="Pfam" id="PF00376">
    <property type="entry name" value="MerR"/>
    <property type="match status" value="1"/>
</dbReference>
<organism evidence="7 8">
    <name type="scientific">Candidatus Yanofskybacteria bacterium CG10_big_fil_rev_8_21_14_0_10_36_16</name>
    <dbReference type="NCBI Taxonomy" id="1975096"/>
    <lineage>
        <taxon>Bacteria</taxon>
        <taxon>Candidatus Yanofskyibacteriota</taxon>
    </lineage>
</organism>
<dbReference type="SUPFAM" id="SSF46955">
    <property type="entry name" value="Putative DNA-binding domain"/>
    <property type="match status" value="1"/>
</dbReference>
<dbReference type="PANTHER" id="PTHR30204:SF69">
    <property type="entry name" value="MERR-FAMILY TRANSCRIPTIONAL REGULATOR"/>
    <property type="match status" value="1"/>
</dbReference>
<dbReference type="GO" id="GO:0003677">
    <property type="term" value="F:DNA binding"/>
    <property type="evidence" value="ECO:0007669"/>
    <property type="project" value="UniProtKB-KW"/>
</dbReference>
<dbReference type="PANTHER" id="PTHR30204">
    <property type="entry name" value="REDOX-CYCLING DRUG-SENSING TRANSCRIPTIONAL ACTIVATOR SOXR"/>
    <property type="match status" value="1"/>
</dbReference>
<evidence type="ECO:0000256" key="1">
    <source>
        <dbReference type="ARBA" id="ARBA00022491"/>
    </source>
</evidence>
<keyword evidence="3 7" id="KW-0238">DNA-binding</keyword>
<dbReference type="Gene3D" id="1.10.1660.10">
    <property type="match status" value="1"/>
</dbReference>
<dbReference type="AlphaFoldDB" id="A0A2J0QBZ6"/>
<protein>
    <submittedName>
        <fullName evidence="7">MerR family DNA-binding transcriptional regulator</fullName>
    </submittedName>
</protein>
<keyword evidence="1" id="KW-0678">Repressor</keyword>
<comment type="caution">
    <text evidence="7">The sequence shown here is derived from an EMBL/GenBank/DDBJ whole genome shotgun (WGS) entry which is preliminary data.</text>
</comment>
<proteinExistence type="predicted"/>
<dbReference type="GO" id="GO:0003700">
    <property type="term" value="F:DNA-binding transcription factor activity"/>
    <property type="evidence" value="ECO:0007669"/>
    <property type="project" value="InterPro"/>
</dbReference>
<sequence>MDKKYLTVKEVAKLVGVTPLTIRNWDKAGKLIAHRNPVNNYRVYKTADVDKLVEDIEGSKGKTFPRPPKEPPKPKTKKLMIEEL</sequence>
<name>A0A2J0QBZ6_9BACT</name>
<dbReference type="InterPro" id="IPR010093">
    <property type="entry name" value="SinI_DNA-bd"/>
</dbReference>
<keyword evidence="4" id="KW-0804">Transcription</keyword>
<feature type="region of interest" description="Disordered" evidence="5">
    <location>
        <begin position="58"/>
        <end position="84"/>
    </location>
</feature>
<reference evidence="7 8" key="1">
    <citation type="submission" date="2017-09" db="EMBL/GenBank/DDBJ databases">
        <title>Depth-based differentiation of microbial function through sediment-hosted aquifers and enrichment of novel symbionts in the deep terrestrial subsurface.</title>
        <authorList>
            <person name="Probst A.J."/>
            <person name="Ladd B."/>
            <person name="Jarett J.K."/>
            <person name="Geller-Mcgrath D.E."/>
            <person name="Sieber C.M."/>
            <person name="Emerson J.B."/>
            <person name="Anantharaman K."/>
            <person name="Thomas B.C."/>
            <person name="Malmstrom R."/>
            <person name="Stieglmeier M."/>
            <person name="Klingl A."/>
            <person name="Woyke T."/>
            <person name="Ryan C.M."/>
            <person name="Banfield J.F."/>
        </authorList>
    </citation>
    <scope>NUCLEOTIDE SEQUENCE [LARGE SCALE GENOMIC DNA]</scope>
    <source>
        <strain evidence="7">CG10_big_fil_rev_8_21_14_0_10_36_16</strain>
    </source>
</reference>
<dbReference type="InterPro" id="IPR000551">
    <property type="entry name" value="MerR-type_HTH_dom"/>
</dbReference>
<accession>A0A2J0QBZ6</accession>
<dbReference type="InterPro" id="IPR047057">
    <property type="entry name" value="MerR_fam"/>
</dbReference>
<dbReference type="EMBL" id="PCXQ01000002">
    <property type="protein sequence ID" value="PJE51461.1"/>
    <property type="molecule type" value="Genomic_DNA"/>
</dbReference>